<sequence length="673" mass="69317">MTLTQVLTVTVDGTPSVTTVTIFPTESATDGALPKDEVSSEDEMSSDDEASSQDDATVVTITQGWTTTQVDSVPSVTAITVSLSEGTTDETLSEDTTVTQGGSGPGLMTVTVTATQGAADGTLSQDSTATQVGSEPGLTTVTVLTPEDITTATLSQDSTQTQVAGVSVLTTVTVTSPPLAGTTSSSPSESSPSQSSPSSHTRTWWRKIFWKWFEKVDEPDSTAESSGSFVYPTYRPSGSNGVFYGNVTRSGSAGASAVYLVPSGFGQAGPSNVATGVASMATGTTNSTLRPSNSTATSSHRSSYLKIHLDLATLIRTTIENIRVSRRTYEVNVELFAGLSWRSEGSEIDATANQQGSYRPVTHILDGTVINMFGNNTINYYHQTGDKVYYSKFCSSCPITPVMKQGDSYVLPPPCEGCANPVMLAKPGQGDVMQVPNNEKVECGLVEYEPPTCVNCEDMPAAPSDTMTWNSPWSSTTTLSGVVSEPTADQSGEGDSLVTKEICVTKPAYLNDLTTELCLNLIVPAATQTSASTASPNQGALNSQTPTPTGGSNSVAFDGTSSGAGASSNTSGPSIVSSGASTTAISATSPASAQQTAPVQAGQAKAVVQESSETTVAVGQPRTTSIGSKQVTGMPSTAPAQSTEALIANNSAAKFAGSSFGVFAGLVAAFFLL</sequence>
<gene>
    <name evidence="1" type="ORF">H2199_003458</name>
</gene>
<name>A0ACC2ZAJ8_9PEZI</name>
<comment type="caution">
    <text evidence="1">The sequence shown here is derived from an EMBL/GenBank/DDBJ whole genome shotgun (WGS) entry which is preliminary data.</text>
</comment>
<evidence type="ECO:0000313" key="1">
    <source>
        <dbReference type="EMBL" id="KAJ9644495.1"/>
    </source>
</evidence>
<dbReference type="EMBL" id="JAPDRP010000009">
    <property type="protein sequence ID" value="KAJ9644495.1"/>
    <property type="molecule type" value="Genomic_DNA"/>
</dbReference>
<keyword evidence="2" id="KW-1185">Reference proteome</keyword>
<evidence type="ECO:0000313" key="2">
    <source>
        <dbReference type="Proteomes" id="UP001172680"/>
    </source>
</evidence>
<accession>A0ACC2ZAJ8</accession>
<dbReference type="Proteomes" id="UP001172680">
    <property type="component" value="Unassembled WGS sequence"/>
</dbReference>
<organism evidence="1 2">
    <name type="scientific">Coniosporium tulheliwenetii</name>
    <dbReference type="NCBI Taxonomy" id="3383036"/>
    <lineage>
        <taxon>Eukaryota</taxon>
        <taxon>Fungi</taxon>
        <taxon>Dikarya</taxon>
        <taxon>Ascomycota</taxon>
        <taxon>Pezizomycotina</taxon>
        <taxon>Dothideomycetes</taxon>
        <taxon>Dothideomycetes incertae sedis</taxon>
        <taxon>Coniosporium</taxon>
    </lineage>
</organism>
<protein>
    <submittedName>
        <fullName evidence="1">Uncharacterized protein</fullName>
    </submittedName>
</protein>
<proteinExistence type="predicted"/>
<reference evidence="1" key="1">
    <citation type="submission" date="2022-10" db="EMBL/GenBank/DDBJ databases">
        <title>Culturing micro-colonial fungi from biological soil crusts in the Mojave desert and describing Neophaeococcomyces mojavensis, and introducing the new genera and species Taxawa tesnikishii.</title>
        <authorList>
            <person name="Kurbessoian T."/>
            <person name="Stajich J.E."/>
        </authorList>
    </citation>
    <scope>NUCLEOTIDE SEQUENCE</scope>
    <source>
        <strain evidence="1">JES_115</strain>
    </source>
</reference>